<feature type="transmembrane region" description="Helical" evidence="1">
    <location>
        <begin position="73"/>
        <end position="93"/>
    </location>
</feature>
<sequence length="97" mass="9544">MAYATAVRYTSSALEALLALGLLALGAVHVAAGAAGAVLPVFGGVVLLGAAAALAPVSRRRLVGAPARWRRDVVVFVGALGLAAASVAGWIAVGRLV</sequence>
<accession>A0A830FIT8</accession>
<organism evidence="2 3">
    <name type="scientific">Halocalculus aciditolerans</name>
    <dbReference type="NCBI Taxonomy" id="1383812"/>
    <lineage>
        <taxon>Archaea</taxon>
        <taxon>Methanobacteriati</taxon>
        <taxon>Methanobacteriota</taxon>
        <taxon>Stenosarchaea group</taxon>
        <taxon>Halobacteria</taxon>
        <taxon>Halobacteriales</taxon>
        <taxon>Halobacteriaceae</taxon>
        <taxon>Halocalculus</taxon>
    </lineage>
</organism>
<dbReference type="RefSeq" id="WP_188978124.1">
    <property type="nucleotide sequence ID" value="NZ_BMPG01000002.1"/>
</dbReference>
<protein>
    <submittedName>
        <fullName evidence="2">Uncharacterized protein</fullName>
    </submittedName>
</protein>
<keyword evidence="1" id="KW-0472">Membrane</keyword>
<evidence type="ECO:0000313" key="2">
    <source>
        <dbReference type="EMBL" id="GGL60205.1"/>
    </source>
</evidence>
<keyword evidence="1" id="KW-1133">Transmembrane helix</keyword>
<dbReference type="EMBL" id="BMPG01000002">
    <property type="protein sequence ID" value="GGL60205.1"/>
    <property type="molecule type" value="Genomic_DNA"/>
</dbReference>
<name>A0A830FIT8_9EURY</name>
<keyword evidence="3" id="KW-1185">Reference proteome</keyword>
<feature type="transmembrane region" description="Helical" evidence="1">
    <location>
        <begin position="12"/>
        <end position="31"/>
    </location>
</feature>
<comment type="caution">
    <text evidence="2">The sequence shown here is derived from an EMBL/GenBank/DDBJ whole genome shotgun (WGS) entry which is preliminary data.</text>
</comment>
<evidence type="ECO:0000313" key="3">
    <source>
        <dbReference type="Proteomes" id="UP000607197"/>
    </source>
</evidence>
<reference evidence="2" key="2">
    <citation type="submission" date="2020-09" db="EMBL/GenBank/DDBJ databases">
        <authorList>
            <person name="Sun Q."/>
            <person name="Ohkuma M."/>
        </authorList>
    </citation>
    <scope>NUCLEOTIDE SEQUENCE</scope>
    <source>
        <strain evidence="2">JCM 19596</strain>
    </source>
</reference>
<proteinExistence type="predicted"/>
<keyword evidence="1" id="KW-0812">Transmembrane</keyword>
<evidence type="ECO:0000256" key="1">
    <source>
        <dbReference type="SAM" id="Phobius"/>
    </source>
</evidence>
<reference evidence="2" key="1">
    <citation type="journal article" date="2014" name="Int. J. Syst. Evol. Microbiol.">
        <title>Complete genome sequence of Corynebacterium casei LMG S-19264T (=DSM 44701T), isolated from a smear-ripened cheese.</title>
        <authorList>
            <consortium name="US DOE Joint Genome Institute (JGI-PGF)"/>
            <person name="Walter F."/>
            <person name="Albersmeier A."/>
            <person name="Kalinowski J."/>
            <person name="Ruckert C."/>
        </authorList>
    </citation>
    <scope>NUCLEOTIDE SEQUENCE</scope>
    <source>
        <strain evidence="2">JCM 19596</strain>
    </source>
</reference>
<dbReference type="AlphaFoldDB" id="A0A830FIT8"/>
<gene>
    <name evidence="2" type="ORF">GCM10009039_18070</name>
</gene>
<feature type="transmembrane region" description="Helical" evidence="1">
    <location>
        <begin position="37"/>
        <end position="57"/>
    </location>
</feature>
<dbReference type="Proteomes" id="UP000607197">
    <property type="component" value="Unassembled WGS sequence"/>
</dbReference>